<organism evidence="1 2">
    <name type="scientific">Alternaria atra</name>
    <dbReference type="NCBI Taxonomy" id="119953"/>
    <lineage>
        <taxon>Eukaryota</taxon>
        <taxon>Fungi</taxon>
        <taxon>Dikarya</taxon>
        <taxon>Ascomycota</taxon>
        <taxon>Pezizomycotina</taxon>
        <taxon>Dothideomycetes</taxon>
        <taxon>Pleosporomycetidae</taxon>
        <taxon>Pleosporales</taxon>
        <taxon>Pleosporineae</taxon>
        <taxon>Pleosporaceae</taxon>
        <taxon>Alternaria</taxon>
        <taxon>Alternaria sect. Ulocladioides</taxon>
    </lineage>
</organism>
<comment type="caution">
    <text evidence="1">The sequence shown here is derived from an EMBL/GenBank/DDBJ whole genome shotgun (WGS) entry which is preliminary data.</text>
</comment>
<gene>
    <name evidence="1" type="ORF">ALTATR162_LOCUS11824</name>
</gene>
<dbReference type="Proteomes" id="UP000676310">
    <property type="component" value="Unassembled WGS sequence"/>
</dbReference>
<dbReference type="OrthoDB" id="5243686at2759"/>
<proteinExistence type="predicted"/>
<evidence type="ECO:0000313" key="1">
    <source>
        <dbReference type="EMBL" id="CAG5187929.1"/>
    </source>
</evidence>
<dbReference type="AlphaFoldDB" id="A0A8J2IBQ6"/>
<reference evidence="1" key="1">
    <citation type="submission" date="2021-05" db="EMBL/GenBank/DDBJ databases">
        <authorList>
            <person name="Stam R."/>
        </authorList>
    </citation>
    <scope>NUCLEOTIDE SEQUENCE</scope>
    <source>
        <strain evidence="1">CS162</strain>
    </source>
</reference>
<evidence type="ECO:0000313" key="2">
    <source>
        <dbReference type="Proteomes" id="UP000676310"/>
    </source>
</evidence>
<protein>
    <submittedName>
        <fullName evidence="1">Uncharacterized protein</fullName>
    </submittedName>
</protein>
<dbReference type="GeneID" id="67012139"/>
<accession>A0A8J2IBQ6</accession>
<sequence length="241" mass="27847">MSDILTAATLSLTNRARKDGVHFVFRIDEIRDTPDRETGLNKQARVAEGITYKWWYCDSNIRQIEEVPIGWTPFDACSTYYEREIGYCTAEGDATTWPTDETNENWLPLRFHHHNEDFSSSLSIDPSHHPTLRCQRANSIWPHMLLPTINHGPLTANEQYGGLKGRLSIFLALMALSIEPDKLQETMPNLRKNGRWRFPTYQNERLQSRGVVVYVYCGTDSGSRRETLQAYEDGMYGNYFD</sequence>
<keyword evidence="2" id="KW-1185">Reference proteome</keyword>
<dbReference type="RefSeq" id="XP_043175401.1">
    <property type="nucleotide sequence ID" value="XM_043319466.1"/>
</dbReference>
<dbReference type="EMBL" id="CAJRGZ010000032">
    <property type="protein sequence ID" value="CAG5187929.1"/>
    <property type="molecule type" value="Genomic_DNA"/>
</dbReference>
<name>A0A8J2IBQ6_9PLEO</name>